<organism evidence="16 17">
    <name type="scientific">Phocaeicola acetigenes</name>
    <dbReference type="NCBI Taxonomy" id="3016083"/>
    <lineage>
        <taxon>Bacteria</taxon>
        <taxon>Pseudomonadati</taxon>
        <taxon>Bacteroidota</taxon>
        <taxon>Bacteroidia</taxon>
        <taxon>Bacteroidales</taxon>
        <taxon>Bacteroidaceae</taxon>
        <taxon>Phocaeicola</taxon>
    </lineage>
</organism>
<dbReference type="InterPro" id="IPR012910">
    <property type="entry name" value="Plug_dom"/>
</dbReference>
<keyword evidence="8 16" id="KW-0675">Receptor</keyword>
<evidence type="ECO:0000256" key="12">
    <source>
        <dbReference type="SAM" id="MobiDB-lite"/>
    </source>
</evidence>
<evidence type="ECO:0000256" key="6">
    <source>
        <dbReference type="ARBA" id="ARBA00023077"/>
    </source>
</evidence>
<keyword evidence="2 10" id="KW-0813">Transport</keyword>
<dbReference type="InterPro" id="IPR037066">
    <property type="entry name" value="Plug_dom_sf"/>
</dbReference>
<dbReference type="Pfam" id="PF13715">
    <property type="entry name" value="CarbopepD_reg_2"/>
    <property type="match status" value="1"/>
</dbReference>
<evidence type="ECO:0000256" key="11">
    <source>
        <dbReference type="RuleBase" id="RU003357"/>
    </source>
</evidence>
<dbReference type="NCBIfam" id="TIGR04056">
    <property type="entry name" value="OMP_RagA_SusC"/>
    <property type="match status" value="1"/>
</dbReference>
<evidence type="ECO:0000259" key="15">
    <source>
        <dbReference type="Pfam" id="PF07715"/>
    </source>
</evidence>
<dbReference type="Pfam" id="PF07715">
    <property type="entry name" value="Plug"/>
    <property type="match status" value="1"/>
</dbReference>
<dbReference type="PANTHER" id="PTHR30069">
    <property type="entry name" value="TONB-DEPENDENT OUTER MEMBRANE RECEPTOR"/>
    <property type="match status" value="1"/>
</dbReference>
<evidence type="ECO:0000256" key="10">
    <source>
        <dbReference type="PROSITE-ProRule" id="PRU01360"/>
    </source>
</evidence>
<accession>A0ABT4PIW0</accession>
<keyword evidence="17" id="KW-1185">Reference proteome</keyword>
<dbReference type="InterPro" id="IPR023996">
    <property type="entry name" value="TonB-dep_OMP_SusC/RagA"/>
</dbReference>
<dbReference type="Gene3D" id="2.40.170.20">
    <property type="entry name" value="TonB-dependent receptor, beta-barrel domain"/>
    <property type="match status" value="1"/>
</dbReference>
<feature type="chain" id="PRO_5045368128" evidence="13">
    <location>
        <begin position="23"/>
        <end position="1041"/>
    </location>
</feature>
<protein>
    <submittedName>
        <fullName evidence="16">TonB-dependent receptor</fullName>
    </submittedName>
</protein>
<dbReference type="InterPro" id="IPR008969">
    <property type="entry name" value="CarboxyPept-like_regulatory"/>
</dbReference>
<evidence type="ECO:0000256" key="4">
    <source>
        <dbReference type="ARBA" id="ARBA00022692"/>
    </source>
</evidence>
<keyword evidence="6 11" id="KW-0798">TonB box</keyword>
<gene>
    <name evidence="16" type="ORF">O6P32_09815</name>
</gene>
<feature type="signal peptide" evidence="13">
    <location>
        <begin position="1"/>
        <end position="22"/>
    </location>
</feature>
<evidence type="ECO:0000313" key="16">
    <source>
        <dbReference type="EMBL" id="MCZ8372997.1"/>
    </source>
</evidence>
<name>A0ABT4PIW0_9BACT</name>
<keyword evidence="5 13" id="KW-0732">Signal</keyword>
<keyword evidence="7 10" id="KW-0472">Membrane</keyword>
<evidence type="ECO:0000256" key="5">
    <source>
        <dbReference type="ARBA" id="ARBA00022729"/>
    </source>
</evidence>
<comment type="subcellular location">
    <subcellularLocation>
        <location evidence="1 10">Cell outer membrane</location>
        <topology evidence="1 10">Multi-pass membrane protein</topology>
    </subcellularLocation>
</comment>
<evidence type="ECO:0000259" key="14">
    <source>
        <dbReference type="Pfam" id="PF00593"/>
    </source>
</evidence>
<comment type="caution">
    <text evidence="16">The sequence shown here is derived from an EMBL/GenBank/DDBJ whole genome shotgun (WGS) entry which is preliminary data.</text>
</comment>
<dbReference type="EMBL" id="JAPZVM010000008">
    <property type="protein sequence ID" value="MCZ8372997.1"/>
    <property type="molecule type" value="Genomic_DNA"/>
</dbReference>
<dbReference type="InterPro" id="IPR039426">
    <property type="entry name" value="TonB-dep_rcpt-like"/>
</dbReference>
<dbReference type="Pfam" id="PF00593">
    <property type="entry name" value="TonB_dep_Rec_b-barrel"/>
    <property type="match status" value="1"/>
</dbReference>
<dbReference type="InterPro" id="IPR000531">
    <property type="entry name" value="Beta-barrel_TonB"/>
</dbReference>
<dbReference type="InterPro" id="IPR023997">
    <property type="entry name" value="TonB-dep_OMP_SusC/RagA_CS"/>
</dbReference>
<feature type="region of interest" description="Disordered" evidence="12">
    <location>
        <begin position="20"/>
        <end position="41"/>
    </location>
</feature>
<evidence type="ECO:0000256" key="7">
    <source>
        <dbReference type="ARBA" id="ARBA00023136"/>
    </source>
</evidence>
<evidence type="ECO:0000256" key="13">
    <source>
        <dbReference type="SAM" id="SignalP"/>
    </source>
</evidence>
<dbReference type="PANTHER" id="PTHR30069:SF29">
    <property type="entry name" value="HEMOGLOBIN AND HEMOGLOBIN-HAPTOGLOBIN-BINDING PROTEIN 1-RELATED"/>
    <property type="match status" value="1"/>
</dbReference>
<proteinExistence type="inferred from homology"/>
<evidence type="ECO:0000256" key="1">
    <source>
        <dbReference type="ARBA" id="ARBA00004571"/>
    </source>
</evidence>
<evidence type="ECO:0000256" key="8">
    <source>
        <dbReference type="ARBA" id="ARBA00023170"/>
    </source>
</evidence>
<sequence length="1041" mass="115730">MNKKFLCLLGAASIGMSLSASSMSKPTPPKEGHAPLSTLPSANQNAQTVKGTVVDANGEAIIGASVQVKGTTIGTITDFDGNFTLDVPENAVLRISYIGFITQDISVKNKKDFKITLKEDNKTLEEVVVVGYTTQRKADLSGAVSSVKVEEISDMSVTGINHALQGKMSGVTVYANSGAPGASASVRVRGLGTIGNNDPLYVIDGVPADNMNDINPSDIERIDVLKDAASAAIYGSRAANGVVIIQTKKGGKSEKVNVTFNMHHGFNSIPKKLGLLNAEQRNLIHTEAYENDNKPVPEYYSSPYAQVTRTDWQDEVFTNGYTGNYDLGLSGGSEKARYNVAMGYLSQNGVIKNSGYDRVNFRVNTELNITKNLKFGENLMVTHSVQDMMDTQGSNGVISSALVFDPSIPVYTEDGGYSGSGELGTDMRNPVSIIDRTDKKRTRDRIFGNVYAEWEIIKGLTAKTDFGYDWSQWQEKEYTPVIPEAGRPNSVAELTQQDWQSTRWINTTTLKYDGKWGRHKLMALGGWSFENYSMNFTNMRGSNFASDDESQRFMDCAGTINWILTGRKEWALMSAFTRFDYSYADRYLFSVNFRADGSSKFSKNNRWGYFPSVSGAWRISEEAFFEDIKNTVQNFKLRASWGQLGNQNIFDYYPTYTSVVNTQDDDGYYAVFGKDETAVGGRYEASIANKDIKWEVTTQTNVGIDLSLFDHLDITADYFVKTTSDVLLQVPVTSLAGVDSEPWINAGKVRNKGFEFSAAWNGEKNGFTYNVYGNFSTIKNEVLSLGNGSEAIYGSTYRGSNITRTVVGEPMAHFYGYKTDGIFKKQEDVDAYNQKYNKNAVLGDVKFVDNDKNGIIDGNDKTNIGDGFPDFTYGFGFDGSYKNFDLSLFFQGVAGYDIFKAVDYEGMYVNKLYNQFSDIMDRYHPDNNPSGTLPRVTLEDPNNNREFSDLYVENGNYLKLKNITLGYTLPKKLTTKWGMQKLRVYVTAQNVFTITKYSGYDPELGETYADNNDNYGVTELAVDRGQFPQTRSFLMGVNINF</sequence>
<reference evidence="16" key="1">
    <citation type="submission" date="2022-12" db="EMBL/GenBank/DDBJ databases">
        <title>Phocaeicola acetigenes sp. nov., isolated feces from a healthy human.</title>
        <authorList>
            <person name="Do H."/>
            <person name="Ha Y.B."/>
            <person name="Kim J.-S."/>
            <person name="Suh M.K."/>
            <person name="Kim H.S."/>
            <person name="Lee J.-S."/>
        </authorList>
    </citation>
    <scope>NUCLEOTIDE SEQUENCE</scope>
    <source>
        <strain evidence="16">KGMB11183</strain>
    </source>
</reference>
<dbReference type="InterPro" id="IPR036942">
    <property type="entry name" value="Beta-barrel_TonB_sf"/>
</dbReference>
<dbReference type="RefSeq" id="WP_269878301.1">
    <property type="nucleotide sequence ID" value="NZ_JAPZVM010000008.1"/>
</dbReference>
<comment type="similarity">
    <text evidence="10 11">Belongs to the TonB-dependent receptor family.</text>
</comment>
<keyword evidence="4 10" id="KW-0812">Transmembrane</keyword>
<dbReference type="SUPFAM" id="SSF49464">
    <property type="entry name" value="Carboxypeptidase regulatory domain-like"/>
    <property type="match status" value="1"/>
</dbReference>
<feature type="domain" description="TonB-dependent receptor-like beta-barrel" evidence="14">
    <location>
        <begin position="432"/>
        <end position="889"/>
    </location>
</feature>
<dbReference type="Proteomes" id="UP001141933">
    <property type="component" value="Unassembled WGS sequence"/>
</dbReference>
<dbReference type="SUPFAM" id="SSF56935">
    <property type="entry name" value="Porins"/>
    <property type="match status" value="1"/>
</dbReference>
<keyword evidence="3 10" id="KW-1134">Transmembrane beta strand</keyword>
<evidence type="ECO:0000256" key="2">
    <source>
        <dbReference type="ARBA" id="ARBA00022448"/>
    </source>
</evidence>
<evidence type="ECO:0000256" key="9">
    <source>
        <dbReference type="ARBA" id="ARBA00023237"/>
    </source>
</evidence>
<keyword evidence="9 10" id="KW-0998">Cell outer membrane</keyword>
<evidence type="ECO:0000256" key="3">
    <source>
        <dbReference type="ARBA" id="ARBA00022452"/>
    </source>
</evidence>
<dbReference type="Gene3D" id="2.60.40.1120">
    <property type="entry name" value="Carboxypeptidase-like, regulatory domain"/>
    <property type="match status" value="1"/>
</dbReference>
<dbReference type="Gene3D" id="2.170.130.10">
    <property type="entry name" value="TonB-dependent receptor, plug domain"/>
    <property type="match status" value="1"/>
</dbReference>
<dbReference type="NCBIfam" id="TIGR04057">
    <property type="entry name" value="SusC_RagA_signa"/>
    <property type="match status" value="1"/>
</dbReference>
<feature type="domain" description="TonB-dependent receptor plug" evidence="15">
    <location>
        <begin position="137"/>
        <end position="242"/>
    </location>
</feature>
<evidence type="ECO:0000313" key="17">
    <source>
        <dbReference type="Proteomes" id="UP001141933"/>
    </source>
</evidence>
<dbReference type="PROSITE" id="PS52016">
    <property type="entry name" value="TONB_DEPENDENT_REC_3"/>
    <property type="match status" value="1"/>
</dbReference>